<feature type="region of interest" description="Disordered" evidence="2">
    <location>
        <begin position="265"/>
        <end position="327"/>
    </location>
</feature>
<reference evidence="3 4" key="1">
    <citation type="journal article" date="2020" name="ISME J.">
        <title>Uncovering the hidden diversity of litter-decomposition mechanisms in mushroom-forming fungi.</title>
        <authorList>
            <person name="Floudas D."/>
            <person name="Bentzer J."/>
            <person name="Ahren D."/>
            <person name="Johansson T."/>
            <person name="Persson P."/>
            <person name="Tunlid A."/>
        </authorList>
    </citation>
    <scope>NUCLEOTIDE SEQUENCE [LARGE SCALE GENOMIC DNA]</scope>
    <source>
        <strain evidence="3 4">CBS 661.87</strain>
    </source>
</reference>
<dbReference type="EMBL" id="JAACJP010000016">
    <property type="protein sequence ID" value="KAF5379495.1"/>
    <property type="molecule type" value="Genomic_DNA"/>
</dbReference>
<feature type="region of interest" description="Disordered" evidence="2">
    <location>
        <begin position="342"/>
        <end position="374"/>
    </location>
</feature>
<evidence type="ECO:0000313" key="4">
    <source>
        <dbReference type="Proteomes" id="UP000565441"/>
    </source>
</evidence>
<dbReference type="SMART" id="SM01133">
    <property type="entry name" value="DeoC"/>
    <property type="match status" value="1"/>
</dbReference>
<dbReference type="Proteomes" id="UP000565441">
    <property type="component" value="Unassembled WGS sequence"/>
</dbReference>
<evidence type="ECO:0000256" key="2">
    <source>
        <dbReference type="SAM" id="MobiDB-lite"/>
    </source>
</evidence>
<dbReference type="NCBIfam" id="TIGR00126">
    <property type="entry name" value="deoC"/>
    <property type="match status" value="1"/>
</dbReference>
<feature type="region of interest" description="Disordered" evidence="2">
    <location>
        <begin position="206"/>
        <end position="227"/>
    </location>
</feature>
<dbReference type="OrthoDB" id="70823at2759"/>
<dbReference type="GO" id="GO:0016052">
    <property type="term" value="P:carbohydrate catabolic process"/>
    <property type="evidence" value="ECO:0007669"/>
    <property type="project" value="TreeGrafter"/>
</dbReference>
<keyword evidence="1" id="KW-0963">Cytoplasm</keyword>
<feature type="compositionally biased region" description="Basic and acidic residues" evidence="2">
    <location>
        <begin position="274"/>
        <end position="310"/>
    </location>
</feature>
<organism evidence="3 4">
    <name type="scientific">Tricholomella constricta</name>
    <dbReference type="NCBI Taxonomy" id="117010"/>
    <lineage>
        <taxon>Eukaryota</taxon>
        <taxon>Fungi</taxon>
        <taxon>Dikarya</taxon>
        <taxon>Basidiomycota</taxon>
        <taxon>Agaricomycotina</taxon>
        <taxon>Agaricomycetes</taxon>
        <taxon>Agaricomycetidae</taxon>
        <taxon>Agaricales</taxon>
        <taxon>Tricholomatineae</taxon>
        <taxon>Lyophyllaceae</taxon>
        <taxon>Tricholomella</taxon>
    </lineage>
</organism>
<accession>A0A8H5HA90</accession>
<evidence type="ECO:0008006" key="5">
    <source>
        <dbReference type="Google" id="ProtNLM"/>
    </source>
</evidence>
<feature type="compositionally biased region" description="Basic and acidic residues" evidence="2">
    <location>
        <begin position="121"/>
        <end position="132"/>
    </location>
</feature>
<evidence type="ECO:0000256" key="1">
    <source>
        <dbReference type="ARBA" id="ARBA00022490"/>
    </source>
</evidence>
<dbReference type="SUPFAM" id="SSF51569">
    <property type="entry name" value="Aldolase"/>
    <property type="match status" value="1"/>
</dbReference>
<dbReference type="UniPathway" id="UPA00002">
    <property type="reaction ID" value="UER00468"/>
</dbReference>
<comment type="caution">
    <text evidence="3">The sequence shown here is derived from an EMBL/GenBank/DDBJ whole genome shotgun (WGS) entry which is preliminary data.</text>
</comment>
<dbReference type="CDD" id="cd00959">
    <property type="entry name" value="DeoC"/>
    <property type="match status" value="1"/>
</dbReference>
<dbReference type="PANTHER" id="PTHR10889:SF1">
    <property type="entry name" value="DEOXYRIBOSE-PHOSPHATE ALDOLASE"/>
    <property type="match status" value="1"/>
</dbReference>
<gene>
    <name evidence="3" type="ORF">D9615_006617</name>
</gene>
<dbReference type="Gene3D" id="3.20.20.70">
    <property type="entry name" value="Aldolase class I"/>
    <property type="match status" value="1"/>
</dbReference>
<dbReference type="GO" id="GO:0009264">
    <property type="term" value="P:deoxyribonucleotide catabolic process"/>
    <property type="evidence" value="ECO:0007669"/>
    <property type="project" value="InterPro"/>
</dbReference>
<name>A0A8H5HA90_9AGAR</name>
<protein>
    <recommendedName>
        <fullName evidence="5">Phosphodeoxyriboaldolase</fullName>
    </recommendedName>
</protein>
<proteinExistence type="predicted"/>
<dbReference type="GO" id="GO:0046386">
    <property type="term" value="P:deoxyribose phosphate catabolic process"/>
    <property type="evidence" value="ECO:0007669"/>
    <property type="project" value="UniProtKB-UniPathway"/>
</dbReference>
<dbReference type="PANTHER" id="PTHR10889">
    <property type="entry name" value="DEOXYRIBOSE-PHOSPHATE ALDOLASE"/>
    <property type="match status" value="1"/>
</dbReference>
<dbReference type="AlphaFoldDB" id="A0A8H5HA90"/>
<dbReference type="GO" id="GO:0005737">
    <property type="term" value="C:cytoplasm"/>
    <property type="evidence" value="ECO:0007669"/>
    <property type="project" value="InterPro"/>
</dbReference>
<keyword evidence="4" id="KW-1185">Reference proteome</keyword>
<dbReference type="GO" id="GO:0004139">
    <property type="term" value="F:deoxyribose-phosphate aldolase activity"/>
    <property type="evidence" value="ECO:0007669"/>
    <property type="project" value="InterPro"/>
</dbReference>
<dbReference type="InterPro" id="IPR002915">
    <property type="entry name" value="DeoC/FbaB/LacD_aldolase"/>
</dbReference>
<dbReference type="InterPro" id="IPR013785">
    <property type="entry name" value="Aldolase_TIM"/>
</dbReference>
<evidence type="ECO:0000313" key="3">
    <source>
        <dbReference type="EMBL" id="KAF5379495.1"/>
    </source>
</evidence>
<sequence>MTHRPPSSTAFIVTSTTHLRPRGLGALPLSPPIHREQERRRLRKKSRPQGPGIELSTMRRERDSDGYDYGYDTGGEEGEVDGRPQTPPPPPVQPAQSVLVTPSGNGNAGGRGSTTPGEVVGSRKLDTLPHPRHLLDDNNLTLLLRLFQRSPSVSPTTWNNQQANVLAPCSWDWDWGHVVLPRCIELVCSAGEHERHQPFHASASAYAPTEDKQRDEQQQTQTPFPAKLVKRKSLGFVQLRRGLEVGGHGDNAAEKNRERERERYADLGLGRGGGGEKEQDVFVADTGREPERDMSGGRRSVDKDKEKDGSRSSSADGDPPGSQLPSLICTLFPPIELQPLSPPRLCPTPQRPQTGGAKGIPPERMLSPTLSSSTVGSTASAPPVCVNGAYVSQVAKRLSGSSSIAHCVIGFSFGAGTTKAKAIEARQAIEDGAKEIDMVISALVHEDIRSVVDASAGNAVKVILETVLLSDEEKIAASFIAVEAGAAFVKTCIGFLGGGASAADVALMKKMVQYKGNVKVKASAGIRSLNTCLEMLEAGADRIGTSSGVAIKEIDTCNAYRTTVGGGS</sequence>
<feature type="region of interest" description="Disordered" evidence="2">
    <location>
        <begin position="1"/>
        <end position="132"/>
    </location>
</feature>
<dbReference type="InterPro" id="IPR011343">
    <property type="entry name" value="DeoC"/>
</dbReference>
<feature type="compositionally biased region" description="Polar residues" evidence="2">
    <location>
        <begin position="1"/>
        <end position="18"/>
    </location>
</feature>